<evidence type="ECO:0000313" key="3">
    <source>
        <dbReference type="Proteomes" id="UP000018542"/>
    </source>
</evidence>
<dbReference type="AlphaFoldDB" id="V5SGV3"/>
<protein>
    <recommendedName>
        <fullName evidence="4">Porin domain-containing protein</fullName>
    </recommendedName>
</protein>
<dbReference type="STRING" id="1029756.W911_13925"/>
<dbReference type="EMBL" id="CP006912">
    <property type="protein sequence ID" value="AHB49265.1"/>
    <property type="molecule type" value="Genomic_DNA"/>
</dbReference>
<dbReference type="PATRIC" id="fig|1029756.8.peg.2897"/>
<dbReference type="RefSeq" id="WP_023788105.1">
    <property type="nucleotide sequence ID" value="NC_022997.1"/>
</dbReference>
<dbReference type="SUPFAM" id="SSF56935">
    <property type="entry name" value="Porins"/>
    <property type="match status" value="1"/>
</dbReference>
<dbReference type="InterPro" id="IPR023614">
    <property type="entry name" value="Porin_dom_sf"/>
</dbReference>
<sequence length="451" mass="48224">MTGGFMTSAGRLSLFAAASLLMLGGTSAGAADLGGNCCADLEERIAELEATTARKGNRKVSLQIGGQVNQAVLFWDDGFESNAGVYTNDASRSRFRFRGDAKINSDLKAGYLLEIGVRSANSKRFNQDDHSGTGLGMDLRHSTWYIDSKSYGRVWMGLTGGASEGITEINLAGTGDVAKFSDAEDMGGDLALRRADGFYSNGALTAAGALSIRRLIRGGSGNQPGEGRRYDMVRYDTPEIFGFTGTVNWGADDTWEMGLRYKGELGGFKLAAGIAYGESSENGGVVGFECTSNVTIAATGKDAKCNQLGGSASVMHVATGLYANFAAGYMEDEQIQFNPRFAGQNVDDRQEFWALEAGIQQKWFPLGKTTLFGQYYDHTGGASDQAFGDGGRLLSSNLDIYSLGIMQDIDAAAMKLYAIYRHVEADATSTTGTQLNFEDVDMFMTGAVIKF</sequence>
<proteinExistence type="predicted"/>
<gene>
    <name evidence="2" type="ORF">W911_13925</name>
</gene>
<feature type="signal peptide" evidence="1">
    <location>
        <begin position="1"/>
        <end position="30"/>
    </location>
</feature>
<organism evidence="2 3">
    <name type="scientific">Hyphomicrobium nitrativorans NL23</name>
    <dbReference type="NCBI Taxonomy" id="1029756"/>
    <lineage>
        <taxon>Bacteria</taxon>
        <taxon>Pseudomonadati</taxon>
        <taxon>Pseudomonadota</taxon>
        <taxon>Alphaproteobacteria</taxon>
        <taxon>Hyphomicrobiales</taxon>
        <taxon>Hyphomicrobiaceae</taxon>
        <taxon>Hyphomicrobium</taxon>
    </lineage>
</organism>
<dbReference type="Proteomes" id="UP000018542">
    <property type="component" value="Chromosome"/>
</dbReference>
<reference evidence="2 3" key="1">
    <citation type="journal article" date="2014" name="Genome Announc.">
        <title>Complete Genome Sequence of Hyphomicrobium nitrativorans Strain NL23, a Denitrifying Bacterium Isolated from Biofilm of a Methanol-Fed Denitrification System Treating Seawater at the Montreal Biodome.</title>
        <authorList>
            <person name="Martineau C."/>
            <person name="Villeneuve C."/>
            <person name="Mauffrey F."/>
            <person name="Villemur R."/>
        </authorList>
    </citation>
    <scope>NUCLEOTIDE SEQUENCE [LARGE SCALE GENOMIC DNA]</scope>
    <source>
        <strain evidence="2">NL23</strain>
    </source>
</reference>
<dbReference type="HOGENOM" id="CLU_037013_0_0_5"/>
<accession>V5SGV3</accession>
<evidence type="ECO:0000313" key="2">
    <source>
        <dbReference type="EMBL" id="AHB49265.1"/>
    </source>
</evidence>
<feature type="chain" id="PRO_5004740649" description="Porin domain-containing protein" evidence="1">
    <location>
        <begin position="31"/>
        <end position="451"/>
    </location>
</feature>
<dbReference type="KEGG" id="hni:W911_13925"/>
<keyword evidence="3" id="KW-1185">Reference proteome</keyword>
<evidence type="ECO:0008006" key="4">
    <source>
        <dbReference type="Google" id="ProtNLM"/>
    </source>
</evidence>
<keyword evidence="1" id="KW-0732">Signal</keyword>
<name>V5SGV3_9HYPH</name>
<evidence type="ECO:0000256" key="1">
    <source>
        <dbReference type="SAM" id="SignalP"/>
    </source>
</evidence>
<dbReference type="Gene3D" id="2.40.160.10">
    <property type="entry name" value="Porin"/>
    <property type="match status" value="1"/>
</dbReference>